<organism evidence="9 10">
    <name type="scientific">Bacteroides intestinalis</name>
    <dbReference type="NCBI Taxonomy" id="329854"/>
    <lineage>
        <taxon>Bacteria</taxon>
        <taxon>Pseudomonadati</taxon>
        <taxon>Bacteroidota</taxon>
        <taxon>Bacteroidia</taxon>
        <taxon>Bacteroidales</taxon>
        <taxon>Bacteroidaceae</taxon>
        <taxon>Bacteroides</taxon>
    </lineage>
</organism>
<proteinExistence type="predicted"/>
<evidence type="ECO:0000259" key="8">
    <source>
        <dbReference type="Pfam" id="PF12704"/>
    </source>
</evidence>
<dbReference type="PANTHER" id="PTHR30572">
    <property type="entry name" value="MEMBRANE COMPONENT OF TRANSPORTER-RELATED"/>
    <property type="match status" value="1"/>
</dbReference>
<dbReference type="PANTHER" id="PTHR30572:SF18">
    <property type="entry name" value="ABC-TYPE MACROLIDE FAMILY EXPORT SYSTEM PERMEASE COMPONENT 2"/>
    <property type="match status" value="1"/>
</dbReference>
<feature type="transmembrane region" description="Helical" evidence="6">
    <location>
        <begin position="615"/>
        <end position="635"/>
    </location>
</feature>
<feature type="transmembrane region" description="Helical" evidence="6">
    <location>
        <begin position="292"/>
        <end position="314"/>
    </location>
</feature>
<evidence type="ECO:0000256" key="5">
    <source>
        <dbReference type="ARBA" id="ARBA00023136"/>
    </source>
</evidence>
<feature type="transmembrane region" description="Helical" evidence="6">
    <location>
        <begin position="247"/>
        <end position="272"/>
    </location>
</feature>
<dbReference type="AlphaFoldDB" id="A0A412Y3Q0"/>
<feature type="transmembrane region" description="Helical" evidence="6">
    <location>
        <begin position="668"/>
        <end position="689"/>
    </location>
</feature>
<feature type="domain" description="MacB-like periplasmic core" evidence="8">
    <location>
        <begin position="20"/>
        <end position="221"/>
    </location>
</feature>
<evidence type="ECO:0000259" key="7">
    <source>
        <dbReference type="Pfam" id="PF02687"/>
    </source>
</evidence>
<accession>A0A412Y3Q0</accession>
<name>A0A412Y3Q0_9BACE</name>
<dbReference type="Pfam" id="PF02687">
    <property type="entry name" value="FtsX"/>
    <property type="match status" value="2"/>
</dbReference>
<keyword evidence="5 6" id="KW-0472">Membrane</keyword>
<dbReference type="Proteomes" id="UP000283850">
    <property type="component" value="Unassembled WGS sequence"/>
</dbReference>
<comment type="caution">
    <text evidence="9">The sequence shown here is derived from an EMBL/GenBank/DDBJ whole genome shotgun (WGS) entry which is preliminary data.</text>
</comment>
<dbReference type="GO" id="GO:0022857">
    <property type="term" value="F:transmembrane transporter activity"/>
    <property type="evidence" value="ECO:0007669"/>
    <property type="project" value="TreeGrafter"/>
</dbReference>
<evidence type="ECO:0000256" key="2">
    <source>
        <dbReference type="ARBA" id="ARBA00022475"/>
    </source>
</evidence>
<evidence type="ECO:0000256" key="1">
    <source>
        <dbReference type="ARBA" id="ARBA00004651"/>
    </source>
</evidence>
<dbReference type="EMBL" id="QRZF01000010">
    <property type="protein sequence ID" value="RGV52001.1"/>
    <property type="molecule type" value="Genomic_DNA"/>
</dbReference>
<gene>
    <name evidence="9" type="ORF">DWW10_15110</name>
</gene>
<feature type="transmembrane region" description="Helical" evidence="6">
    <location>
        <begin position="701"/>
        <end position="723"/>
    </location>
</feature>
<dbReference type="Pfam" id="PF12704">
    <property type="entry name" value="MacB_PCD"/>
    <property type="match status" value="1"/>
</dbReference>
<evidence type="ECO:0000313" key="10">
    <source>
        <dbReference type="Proteomes" id="UP000283850"/>
    </source>
</evidence>
<dbReference type="GO" id="GO:0005886">
    <property type="term" value="C:plasma membrane"/>
    <property type="evidence" value="ECO:0007669"/>
    <property type="project" value="UniProtKB-SubCell"/>
</dbReference>
<keyword evidence="3 6" id="KW-0812">Transmembrane</keyword>
<dbReference type="RefSeq" id="WP_022392092.1">
    <property type="nucleotide sequence ID" value="NZ_QRZF01000010.1"/>
</dbReference>
<dbReference type="InterPro" id="IPR003838">
    <property type="entry name" value="ABC3_permease_C"/>
</dbReference>
<feature type="domain" description="ABC3 transporter permease C-terminal" evidence="7">
    <location>
        <begin position="251"/>
        <end position="364"/>
    </location>
</feature>
<keyword evidence="4 6" id="KW-1133">Transmembrane helix</keyword>
<comment type="subcellular location">
    <subcellularLocation>
        <location evidence="1">Cell membrane</location>
        <topology evidence="1">Multi-pass membrane protein</topology>
    </subcellularLocation>
</comment>
<evidence type="ECO:0000256" key="4">
    <source>
        <dbReference type="ARBA" id="ARBA00022989"/>
    </source>
</evidence>
<feature type="domain" description="ABC3 transporter permease C-terminal" evidence="7">
    <location>
        <begin position="620"/>
        <end position="724"/>
    </location>
</feature>
<sequence>MLQHLFKITLRNLCKQTGRSIISILCVTVGLLCFSICSYYYNTFQRGNRLFETYECMATIRLVEHPEWMVNIPLNEINKLGRDEIKAAAISYNTEECIQINDNTFQVSTTCCNRDYFTTFPSKVIEGTLAEFEKRPDIVVVTDKFVKEYMPNAHLPIIGNIITINQKNYSIGAVIESYPAGMNNYLDSYDLFIPNNEAFGTIILLLNNPSDLSILNKRITQVDFMQNEDEYQLYLLSQLPYKPGIELWISIIGLIILIIALTNYFSFSIGNFANRTRELSLRRHMGGRTSNIFLILFSEQFIILLLSGTLAMALSESMLPMIFSHMDYEIRKGLQIEIPALLKHELKCFLIILLISFCLCYVTVHQLLYRMYKKGLSGRQSKGKHALRNVSLTIQFFCALVFLIGIMGVHFQMKSLSDSMSPLLTKQEKENLIIIPSTSHDDRLNKDLPELCNYFRSKSWCKSLSLYTFSMMNINRNRVILNFVTEDFLKQMKVERKHQQGDVFAYITPDIDKDIRKDSIFSTITSLNGNEYPITGICPIYPNPGYNTPYLILLPLEKENKVDKIILQLMSEANRHQALKDISEKINSYYPSNKPYKEKTLYDEEIGYLNILRNLFIACTIISILITILGIFHSIQIDTERRQKEVAIRKVNGARIVDIYWLFSKQYLVLYLIAIALAVPLCLFFMIIADQSIIFDYTHPLLWIIPLLITAVVIITTISWRIYRIARTNPAEIIKNE</sequence>
<feature type="transmembrane region" description="Helical" evidence="6">
    <location>
        <begin position="390"/>
        <end position="411"/>
    </location>
</feature>
<evidence type="ECO:0000256" key="6">
    <source>
        <dbReference type="SAM" id="Phobius"/>
    </source>
</evidence>
<evidence type="ECO:0000256" key="3">
    <source>
        <dbReference type="ARBA" id="ARBA00022692"/>
    </source>
</evidence>
<dbReference type="InterPro" id="IPR025857">
    <property type="entry name" value="MacB_PCD"/>
</dbReference>
<feature type="transmembrane region" description="Helical" evidence="6">
    <location>
        <begin position="21"/>
        <end position="41"/>
    </location>
</feature>
<feature type="transmembrane region" description="Helical" evidence="6">
    <location>
        <begin position="349"/>
        <end position="369"/>
    </location>
</feature>
<dbReference type="InterPro" id="IPR050250">
    <property type="entry name" value="Macrolide_Exporter_MacB"/>
</dbReference>
<evidence type="ECO:0000313" key="9">
    <source>
        <dbReference type="EMBL" id="RGV52001.1"/>
    </source>
</evidence>
<reference evidence="9 10" key="1">
    <citation type="submission" date="2018-08" db="EMBL/GenBank/DDBJ databases">
        <title>A genome reference for cultivated species of the human gut microbiota.</title>
        <authorList>
            <person name="Zou Y."/>
            <person name="Xue W."/>
            <person name="Luo G."/>
        </authorList>
    </citation>
    <scope>NUCLEOTIDE SEQUENCE [LARGE SCALE GENOMIC DNA]</scope>
    <source>
        <strain evidence="9 10">AF14-32</strain>
    </source>
</reference>
<keyword evidence="2" id="KW-1003">Cell membrane</keyword>
<protein>
    <submittedName>
        <fullName evidence="9">ABC transporter permease</fullName>
    </submittedName>
</protein>